<feature type="domain" description="AMP-binding enzyme C-terminal" evidence="4">
    <location>
        <begin position="444"/>
        <end position="519"/>
    </location>
</feature>
<dbReference type="InterPro" id="IPR050237">
    <property type="entry name" value="ATP-dep_AMP-bd_enzyme"/>
</dbReference>
<proteinExistence type="inferred from homology"/>
<dbReference type="InterPro" id="IPR042099">
    <property type="entry name" value="ANL_N_sf"/>
</dbReference>
<evidence type="ECO:0000256" key="1">
    <source>
        <dbReference type="ARBA" id="ARBA00006432"/>
    </source>
</evidence>
<dbReference type="InterPro" id="IPR020845">
    <property type="entry name" value="AMP-binding_CS"/>
</dbReference>
<dbReference type="FunFam" id="3.30.300.30:FF:000008">
    <property type="entry name" value="2,3-dihydroxybenzoate-AMP ligase"/>
    <property type="match status" value="1"/>
</dbReference>
<dbReference type="RefSeq" id="WP_275421614.1">
    <property type="nucleotide sequence ID" value="NZ_CP106877.1"/>
</dbReference>
<dbReference type="PANTHER" id="PTHR43767:SF1">
    <property type="entry name" value="NONRIBOSOMAL PEPTIDE SYNTHASE PES1 (EUROFUNG)-RELATED"/>
    <property type="match status" value="1"/>
</dbReference>
<dbReference type="EMBL" id="CP106877">
    <property type="protein sequence ID" value="WAA13446.1"/>
    <property type="molecule type" value="Genomic_DNA"/>
</dbReference>
<dbReference type="PROSITE" id="PS00455">
    <property type="entry name" value="AMP_BINDING"/>
    <property type="match status" value="1"/>
</dbReference>
<dbReference type="KEGG" id="fhl:OE105_04865"/>
<dbReference type="NCBIfam" id="NF006182">
    <property type="entry name" value="PRK08316.1"/>
    <property type="match status" value="1"/>
</dbReference>
<gene>
    <name evidence="5" type="ORF">OE105_04865</name>
</gene>
<organism evidence="5 6">
    <name type="scientific">Fervidibacillus halotolerans</name>
    <dbReference type="NCBI Taxonomy" id="2980027"/>
    <lineage>
        <taxon>Bacteria</taxon>
        <taxon>Bacillati</taxon>
        <taxon>Bacillota</taxon>
        <taxon>Bacilli</taxon>
        <taxon>Bacillales</taxon>
        <taxon>Bacillaceae</taxon>
        <taxon>Fervidibacillus</taxon>
    </lineage>
</organism>
<evidence type="ECO:0000259" key="3">
    <source>
        <dbReference type="Pfam" id="PF00501"/>
    </source>
</evidence>
<dbReference type="GO" id="GO:0016878">
    <property type="term" value="F:acid-thiol ligase activity"/>
    <property type="evidence" value="ECO:0007669"/>
    <property type="project" value="UniProtKB-ARBA"/>
</dbReference>
<dbReference type="Gene3D" id="3.30.300.30">
    <property type="match status" value="1"/>
</dbReference>
<dbReference type="Pfam" id="PF13193">
    <property type="entry name" value="AMP-binding_C"/>
    <property type="match status" value="1"/>
</dbReference>
<reference evidence="5" key="1">
    <citation type="submission" date="2022-09" db="EMBL/GenBank/DDBJ databases">
        <title>Complete Genomes of Fervidibacillus albus and Fervidibacillus halotolerans isolated from tidal flat sediments.</title>
        <authorList>
            <person name="Kwon K.K."/>
            <person name="Yang S.-H."/>
            <person name="Park M.J."/>
            <person name="Oh H.-M."/>
        </authorList>
    </citation>
    <scope>NUCLEOTIDE SEQUENCE</scope>
    <source>
        <strain evidence="5">MEBiC13594</strain>
    </source>
</reference>
<dbReference type="PANTHER" id="PTHR43767">
    <property type="entry name" value="LONG-CHAIN-FATTY-ACID--COA LIGASE"/>
    <property type="match status" value="1"/>
</dbReference>
<dbReference type="Gene3D" id="3.40.50.12780">
    <property type="entry name" value="N-terminal domain of ligase-like"/>
    <property type="match status" value="1"/>
</dbReference>
<name>A0A9E8M1H1_9BACI</name>
<feature type="domain" description="AMP-dependent synthetase/ligase" evidence="3">
    <location>
        <begin position="28"/>
        <end position="394"/>
    </location>
</feature>
<dbReference type="AlphaFoldDB" id="A0A9E8M1H1"/>
<evidence type="ECO:0000259" key="4">
    <source>
        <dbReference type="Pfam" id="PF13193"/>
    </source>
</evidence>
<keyword evidence="2" id="KW-0436">Ligase</keyword>
<dbReference type="InterPro" id="IPR025110">
    <property type="entry name" value="AMP-bd_C"/>
</dbReference>
<comment type="similarity">
    <text evidence="1">Belongs to the ATP-dependent AMP-binding enzyme family.</text>
</comment>
<accession>A0A9E8M1H1</accession>
<dbReference type="NCBIfam" id="NF004837">
    <property type="entry name" value="PRK06187.1"/>
    <property type="match status" value="1"/>
</dbReference>
<dbReference type="InterPro" id="IPR000873">
    <property type="entry name" value="AMP-dep_synth/lig_dom"/>
</dbReference>
<evidence type="ECO:0000313" key="6">
    <source>
        <dbReference type="Proteomes" id="UP001164726"/>
    </source>
</evidence>
<dbReference type="InterPro" id="IPR045851">
    <property type="entry name" value="AMP-bd_C_sf"/>
</dbReference>
<dbReference type="Proteomes" id="UP001164726">
    <property type="component" value="Chromosome"/>
</dbReference>
<evidence type="ECO:0000256" key="2">
    <source>
        <dbReference type="ARBA" id="ARBA00022598"/>
    </source>
</evidence>
<sequence>MLNVSNEEKGLAQIQRIRRNTLGDLLARTRDRFQNKFAIAYKNIRLTYSELDDLVNQTAHAFLNDGIKKGDMIAIMSKNSLDFVISTFALARIGAVMIPINYMLTDSDVRYILDHAKVTGVLAADEYTPIIDQAGEGLMINHRFLMDKWEGEDDKNYSSKWTPLSVARKDESKEFIDADIDDEDLAHVLYTSGTESRPKGVMLTHKSIVSEYVSTIVSGGMSETDVCIHALPLYHSAQLHCFLGPSIYLGSSGIILENAKPDKILETIEKEKITQLFCPPTVWIALLRHPDFNKRDLSSLQKCYYGAAIMPREILKELSERLPNARFWNFYGQTEVAPLATALQPEDQMRKLGSAGKPTLNVQTRIVDENGNEVPPGVIGEIVHRTPHAMKGYLHDTEKTLKAFRSGWFHSGDLGVMDEEGYITIIDRKKDMINTGGVNVSSREVEEVIYQMEGVSEVAVISIPDPYWIEAVTAVIVPKEGVKLTEEDVISFCKERLSTFKVPKYVEFTDRLPKNPSGKLLKRKLREMYRHLKDKRE</sequence>
<keyword evidence="6" id="KW-1185">Reference proteome</keyword>
<protein>
    <submittedName>
        <fullName evidence="5">Acyl-CoA synthetase</fullName>
    </submittedName>
</protein>
<dbReference type="SUPFAM" id="SSF56801">
    <property type="entry name" value="Acetyl-CoA synthetase-like"/>
    <property type="match status" value="1"/>
</dbReference>
<dbReference type="CDD" id="cd17631">
    <property type="entry name" value="FACL_FadD13-like"/>
    <property type="match status" value="1"/>
</dbReference>
<dbReference type="Pfam" id="PF00501">
    <property type="entry name" value="AMP-binding"/>
    <property type="match status" value="1"/>
</dbReference>
<evidence type="ECO:0000313" key="5">
    <source>
        <dbReference type="EMBL" id="WAA13446.1"/>
    </source>
</evidence>